<accession>Q18E91</accession>
<keyword evidence="2" id="KW-1185">Reference proteome</keyword>
<dbReference type="InterPro" id="IPR013078">
    <property type="entry name" value="His_Pase_superF_clade-1"/>
</dbReference>
<dbReference type="GeneID" id="4193970"/>
<dbReference type="eggNOG" id="arCOG01991">
    <property type="taxonomic scope" value="Archaea"/>
</dbReference>
<dbReference type="Gene3D" id="3.40.50.1240">
    <property type="entry name" value="Phosphoglycerate mutase-like"/>
    <property type="match status" value="1"/>
</dbReference>
<proteinExistence type="predicted"/>
<dbReference type="STRING" id="362976.HQ_3655A"/>
<dbReference type="EMBL" id="AM180088">
    <property type="protein sequence ID" value="CAJ53742.1"/>
    <property type="molecule type" value="Genomic_DNA"/>
</dbReference>
<sequence>MTLRQVYSLPFLRTIETASEICAEISKSGAVEPVLGEHRNPEWFDAEPETIDIDHLTLQFERCHQNHDPEIFPPYPESPAEVMNRIGKKTRQLTKSMSDTIVLVGHGVISSVVDGLIGTTAGANAPLCGITRIDREQNNGLESTEIVEKGNNWQLRCSGDTTHLDA</sequence>
<dbReference type="AlphaFoldDB" id="Q18E91"/>
<dbReference type="SUPFAM" id="SSF53254">
    <property type="entry name" value="Phosphoglycerate mutase-like"/>
    <property type="match status" value="1"/>
</dbReference>
<dbReference type="RefSeq" id="WP_011572824.1">
    <property type="nucleotide sequence ID" value="NC_008212.1"/>
</dbReference>
<dbReference type="InterPro" id="IPR029033">
    <property type="entry name" value="His_PPase_superfam"/>
</dbReference>
<dbReference type="Proteomes" id="UP000001975">
    <property type="component" value="Chromosome"/>
</dbReference>
<evidence type="ECO:0000313" key="2">
    <source>
        <dbReference type="Proteomes" id="UP000001975"/>
    </source>
</evidence>
<protein>
    <submittedName>
        <fullName evidence="1">Histidine phosphatase family protein</fullName>
    </submittedName>
</protein>
<organism evidence="1 2">
    <name type="scientific">Haloquadratum walsbyi (strain DSM 16790 / HBSQ001)</name>
    <dbReference type="NCBI Taxonomy" id="362976"/>
    <lineage>
        <taxon>Archaea</taxon>
        <taxon>Methanobacteriati</taxon>
        <taxon>Methanobacteriota</taxon>
        <taxon>Stenosarchaea group</taxon>
        <taxon>Halobacteria</taxon>
        <taxon>Halobacteriales</taxon>
        <taxon>Haloferacaceae</taxon>
        <taxon>Haloquadratum</taxon>
    </lineage>
</organism>
<reference evidence="1 2" key="1">
    <citation type="journal article" date="2006" name="BMC Genomics">
        <title>The genome of the square archaeon Haloquadratum walsbyi: life at the limits of water activity.</title>
        <authorList>
            <person name="Bolhuis H.H."/>
            <person name="Palm P.P."/>
            <person name="Wende A.W."/>
            <person name="Falb M.M."/>
            <person name="Rampp M.M."/>
            <person name="Rodriguez-Valera F.F."/>
            <person name="Pfeiffer F.F."/>
            <person name="Oesterhelt D.D."/>
        </authorList>
    </citation>
    <scope>NUCLEOTIDE SEQUENCE [LARGE SCALE GENOMIC DNA]</scope>
    <source>
        <strain evidence="2">DSM 16790 / HBSQ001</strain>
    </source>
</reference>
<name>Q18E91_HALWD</name>
<evidence type="ECO:0000313" key="1">
    <source>
        <dbReference type="EMBL" id="CAJ53742.1"/>
    </source>
</evidence>
<gene>
    <name evidence="1" type="ordered locus">HQ_3655A</name>
</gene>
<dbReference type="KEGG" id="hwa:HQ_3655A"/>
<dbReference type="Pfam" id="PF00300">
    <property type="entry name" value="His_Phos_1"/>
    <property type="match status" value="1"/>
</dbReference>
<dbReference type="HOGENOM" id="CLU_042838_0_1_2"/>